<comment type="caution">
    <text evidence="1">The sequence shown here is derived from an EMBL/GenBank/DDBJ whole genome shotgun (WGS) entry which is preliminary data.</text>
</comment>
<keyword evidence="2" id="KW-1185">Reference proteome</keyword>
<reference evidence="1" key="1">
    <citation type="submission" date="2020-08" db="EMBL/GenBank/DDBJ databases">
        <title>Multicomponent nature underlies the extraordinary mechanical properties of spider dragline silk.</title>
        <authorList>
            <person name="Kono N."/>
            <person name="Nakamura H."/>
            <person name="Mori M."/>
            <person name="Yoshida Y."/>
            <person name="Ohtoshi R."/>
            <person name="Malay A.D."/>
            <person name="Moran D.A.P."/>
            <person name="Tomita M."/>
            <person name="Numata K."/>
            <person name="Arakawa K."/>
        </authorList>
    </citation>
    <scope>NUCLEOTIDE SEQUENCE</scope>
</reference>
<dbReference type="Proteomes" id="UP000887159">
    <property type="component" value="Unassembled WGS sequence"/>
</dbReference>
<dbReference type="AlphaFoldDB" id="A0A8X6V3Z4"/>
<proteinExistence type="predicted"/>
<name>A0A8X6V3Z4_TRICX</name>
<accession>A0A8X6V3Z4</accession>
<protein>
    <submittedName>
        <fullName evidence="1">Uncharacterized protein</fullName>
    </submittedName>
</protein>
<sequence>MAPCGGPVWRSIMLESCNLSLWSQQTRLPPLWCYIDSYVFRFREALTFSHVRAMSDRQTCQHMSACHRDFYSYKLGHAGMLMLSLSSVTL</sequence>
<gene>
    <name evidence="1" type="ORF">TNCV_1588701</name>
</gene>
<dbReference type="EMBL" id="BMAU01021175">
    <property type="protein sequence ID" value="GFX93693.1"/>
    <property type="molecule type" value="Genomic_DNA"/>
</dbReference>
<evidence type="ECO:0000313" key="1">
    <source>
        <dbReference type="EMBL" id="GFX93693.1"/>
    </source>
</evidence>
<organism evidence="1 2">
    <name type="scientific">Trichonephila clavipes</name>
    <name type="common">Golden silk orbweaver</name>
    <name type="synonym">Nephila clavipes</name>
    <dbReference type="NCBI Taxonomy" id="2585209"/>
    <lineage>
        <taxon>Eukaryota</taxon>
        <taxon>Metazoa</taxon>
        <taxon>Ecdysozoa</taxon>
        <taxon>Arthropoda</taxon>
        <taxon>Chelicerata</taxon>
        <taxon>Arachnida</taxon>
        <taxon>Araneae</taxon>
        <taxon>Araneomorphae</taxon>
        <taxon>Entelegynae</taxon>
        <taxon>Araneoidea</taxon>
        <taxon>Nephilidae</taxon>
        <taxon>Trichonephila</taxon>
    </lineage>
</organism>
<evidence type="ECO:0000313" key="2">
    <source>
        <dbReference type="Proteomes" id="UP000887159"/>
    </source>
</evidence>